<keyword evidence="1" id="KW-1133">Transmembrane helix</keyword>
<dbReference type="GeneID" id="37210598"/>
<proteinExistence type="predicted"/>
<sequence>MRTWVSRTWSAQSSHVTLVVKSGSDYLSACLRDHNVLTGILLSIGNLTFGILVPKL</sequence>
<dbReference type="Proteomes" id="UP000248405">
    <property type="component" value="Unassembled WGS sequence"/>
</dbReference>
<evidence type="ECO:0000256" key="1">
    <source>
        <dbReference type="SAM" id="Phobius"/>
    </source>
</evidence>
<dbReference type="EMBL" id="KZ821616">
    <property type="protein sequence ID" value="PYH73010.1"/>
    <property type="molecule type" value="Genomic_DNA"/>
</dbReference>
<keyword evidence="1" id="KW-0812">Transmembrane</keyword>
<evidence type="ECO:0000313" key="2">
    <source>
        <dbReference type="EMBL" id="PYH73010.1"/>
    </source>
</evidence>
<protein>
    <submittedName>
        <fullName evidence="2">Uncharacterized protein</fullName>
    </submittedName>
</protein>
<accession>A0A319BPD1</accession>
<keyword evidence="3" id="KW-1185">Reference proteome</keyword>
<evidence type="ECO:0000313" key="3">
    <source>
        <dbReference type="Proteomes" id="UP000248405"/>
    </source>
</evidence>
<dbReference type="AlphaFoldDB" id="A0A319BPD1"/>
<feature type="transmembrane region" description="Helical" evidence="1">
    <location>
        <begin position="36"/>
        <end position="53"/>
    </location>
</feature>
<gene>
    <name evidence="2" type="ORF">BO88DRAFT_402068</name>
</gene>
<keyword evidence="1" id="KW-0472">Membrane</keyword>
<dbReference type="RefSeq" id="XP_025566804.1">
    <property type="nucleotide sequence ID" value="XM_025706006.1"/>
</dbReference>
<organism evidence="2 3">
    <name type="scientific">Aspergillus vadensis (strain CBS 113365 / IMI 142717 / IBT 24658)</name>
    <dbReference type="NCBI Taxonomy" id="1448311"/>
    <lineage>
        <taxon>Eukaryota</taxon>
        <taxon>Fungi</taxon>
        <taxon>Dikarya</taxon>
        <taxon>Ascomycota</taxon>
        <taxon>Pezizomycotina</taxon>
        <taxon>Eurotiomycetes</taxon>
        <taxon>Eurotiomycetidae</taxon>
        <taxon>Eurotiales</taxon>
        <taxon>Aspergillaceae</taxon>
        <taxon>Aspergillus</taxon>
        <taxon>Aspergillus subgen. Circumdati</taxon>
    </lineage>
</organism>
<reference evidence="2" key="1">
    <citation type="submission" date="2016-12" db="EMBL/GenBank/DDBJ databases">
        <title>The genomes of Aspergillus section Nigri reveals drivers in fungal speciation.</title>
        <authorList>
            <consortium name="DOE Joint Genome Institute"/>
            <person name="Vesth T.C."/>
            <person name="Nybo J."/>
            <person name="Theobald S."/>
            <person name="Brandl J."/>
            <person name="Frisvad J.C."/>
            <person name="Nielsen K.F."/>
            <person name="Lyhne E.K."/>
            <person name="Kogle M.E."/>
            <person name="Kuo A."/>
            <person name="Riley R."/>
            <person name="Clum A."/>
            <person name="Nolan M."/>
            <person name="Lipzen A."/>
            <person name="Salamov A."/>
            <person name="Henrissat B."/>
            <person name="Wiebenga A."/>
            <person name="De Vries R.P."/>
            <person name="Grigoriev I.V."/>
            <person name="Mortensen U.H."/>
            <person name="Andersen M.R."/>
            <person name="Baker S.E."/>
        </authorList>
    </citation>
    <scope>NUCLEOTIDE SEQUENCE [LARGE SCALE GENOMIC DNA]</scope>
    <source>
        <strain evidence="2">CBS 113365</strain>
    </source>
</reference>
<name>A0A319BPD1_ASPVC</name>